<dbReference type="Pfam" id="PF20323">
    <property type="entry name" value="DUF6618"/>
    <property type="match status" value="1"/>
</dbReference>
<protein>
    <submittedName>
        <fullName evidence="1">Uncharacterized protein</fullName>
    </submittedName>
</protein>
<name>A0A1Y4T119_9FIRM</name>
<accession>A0A1Y4T119</accession>
<proteinExistence type="predicted"/>
<evidence type="ECO:0000313" key="2">
    <source>
        <dbReference type="Proteomes" id="UP000195305"/>
    </source>
</evidence>
<gene>
    <name evidence="1" type="ORF">B5E75_02335</name>
</gene>
<dbReference type="EMBL" id="NFLJ01000005">
    <property type="protein sequence ID" value="OUQ35889.1"/>
    <property type="molecule type" value="Genomic_DNA"/>
</dbReference>
<dbReference type="Proteomes" id="UP000195305">
    <property type="component" value="Unassembled WGS sequence"/>
</dbReference>
<sequence length="167" mass="20205">MYIFNDSKKFKLVCVKYDNCIEFKVNRNGNVIEGILSKGVYYNWIAFPSLNTSCQLADFSDSFWNEEQLFNVFHNDFDVSTVLMTISELKDLFSQDYQSYTDGYKFMSTREYIFWLENQCEVLSYQMIDMQTRFESQLNIDLEEELLDERNQYHDMMRFQYDDTIFE</sequence>
<evidence type="ECO:0000313" key="1">
    <source>
        <dbReference type="EMBL" id="OUQ35889.1"/>
    </source>
</evidence>
<dbReference type="InterPro" id="IPR046726">
    <property type="entry name" value="DUF6618"/>
</dbReference>
<dbReference type="AlphaFoldDB" id="A0A1Y4T119"/>
<keyword evidence="2" id="KW-1185">Reference proteome</keyword>
<comment type="caution">
    <text evidence="1">The sequence shown here is derived from an EMBL/GenBank/DDBJ whole genome shotgun (WGS) entry which is preliminary data.</text>
</comment>
<reference evidence="1 2" key="1">
    <citation type="journal article" date="2018" name="BMC Genomics">
        <title>Whole genome sequencing and function prediction of 133 gut anaerobes isolated from chicken caecum in pure cultures.</title>
        <authorList>
            <person name="Medvecky M."/>
            <person name="Cejkova D."/>
            <person name="Polansky O."/>
            <person name="Karasova D."/>
            <person name="Kubasova T."/>
            <person name="Cizek A."/>
            <person name="Rychlik I."/>
        </authorList>
    </citation>
    <scope>NUCLEOTIDE SEQUENCE [LARGE SCALE GENOMIC DNA]</scope>
    <source>
        <strain evidence="1 2">An13</strain>
    </source>
</reference>
<organism evidence="1 2">
    <name type="scientific">Massilimicrobiota timonensis</name>
    <dbReference type="NCBI Taxonomy" id="1776392"/>
    <lineage>
        <taxon>Bacteria</taxon>
        <taxon>Bacillati</taxon>
        <taxon>Bacillota</taxon>
        <taxon>Erysipelotrichia</taxon>
        <taxon>Erysipelotrichales</taxon>
        <taxon>Erysipelotrichaceae</taxon>
        <taxon>Massilimicrobiota</taxon>
    </lineage>
</organism>